<comment type="caution">
    <text evidence="1">The sequence shown here is derived from an EMBL/GenBank/DDBJ whole genome shotgun (WGS) entry which is preliminary data.</text>
</comment>
<dbReference type="EMBL" id="SOEO01000001">
    <property type="protein sequence ID" value="TDX86203.1"/>
    <property type="molecule type" value="Genomic_DNA"/>
</dbReference>
<organism evidence="1 2">
    <name type="scientific">Epilithonimonas xixisoli</name>
    <dbReference type="NCBI Taxonomy" id="1476462"/>
    <lineage>
        <taxon>Bacteria</taxon>
        <taxon>Pseudomonadati</taxon>
        <taxon>Bacteroidota</taxon>
        <taxon>Flavobacteriia</taxon>
        <taxon>Flavobacteriales</taxon>
        <taxon>Weeksellaceae</taxon>
        <taxon>Chryseobacterium group</taxon>
        <taxon>Epilithonimonas</taxon>
    </lineage>
</organism>
<gene>
    <name evidence="1" type="ORF">B0I22_0313</name>
</gene>
<accession>A0A4R8IH83</accession>
<proteinExistence type="predicted"/>
<name>A0A4R8IH83_9FLAO</name>
<dbReference type="AlphaFoldDB" id="A0A4R8IH83"/>
<sequence>MTLQRCTENRQAFNALVKLEKTLTVSDAIISSPLIATQGLKKDVVGEIIRILEFFLEVTGKDLEDYQKQVLAGDLYEKFKTDALEDIVLMFKMARQGDFGKVYKCDTFEIMNWSNQYLDIKSATRERLISKRKKIIEPEPSQGKYFTDLPIMLQEKFENIVKPKKNFIPRKASEMMTTEKTIRDLEKPKKKQEVLTTEKSESLFNYDAFLKNLQTNVSKMYDDALHKAFENTTKSTHPEVWKIFNNEIEFRKKTKK</sequence>
<evidence type="ECO:0000313" key="2">
    <source>
        <dbReference type="Proteomes" id="UP000295313"/>
    </source>
</evidence>
<dbReference type="Proteomes" id="UP000295313">
    <property type="component" value="Unassembled WGS sequence"/>
</dbReference>
<evidence type="ECO:0000313" key="1">
    <source>
        <dbReference type="EMBL" id="TDX86203.1"/>
    </source>
</evidence>
<dbReference type="OrthoDB" id="1249049at2"/>
<protein>
    <submittedName>
        <fullName evidence="1">Uncharacterized protein</fullName>
    </submittedName>
</protein>
<reference evidence="1 2" key="1">
    <citation type="submission" date="2019-03" db="EMBL/GenBank/DDBJ databases">
        <title>Genomic Encyclopedia of Type Strains, Phase III (KMG-III): the genomes of soil and plant-associated and newly described type strains.</title>
        <authorList>
            <person name="Whitman W."/>
        </authorList>
    </citation>
    <scope>NUCLEOTIDE SEQUENCE [LARGE SCALE GENOMIC DNA]</scope>
    <source>
        <strain evidence="1 2">CGMCC 1.12802</strain>
    </source>
</reference>
<keyword evidence="2" id="KW-1185">Reference proteome</keyword>